<reference evidence="9 10" key="1">
    <citation type="submission" date="2023-08" db="EMBL/GenBank/DDBJ databases">
        <title>The whole genome sequence of Lysobacter yananisis.</title>
        <authorList>
            <person name="Sun H."/>
        </authorList>
    </citation>
    <scope>NUCLEOTIDE SEQUENCE [LARGE SCALE GENOMIC DNA]</scope>
    <source>
        <strain evidence="9 10">SNNU513</strain>
    </source>
</reference>
<sequence>MDEKMKSRQQRNKEVTITHYRKGGDGADLALDQISDDVPDEELLWVDISSSDESLVRETAKRLGLSEVLADRLASRRDGPWIDSDGSQFAVLVMAAVHEGNLAFHGAPFALAAGKNVILSVHADPLNFVDELRSREGRRSRVGALTAESFVASLLGWHLDSYFQAASDYERYVERLEESVLRSHEGERLNELRQLRKGASRLRRMLAPHRYIFSSLARPDFRPDTCSEAKKQFTLLADHYERAMDVIENARDLMIGSFELFSNQVALQTNETMRVLTFITIVIGLQTVVAGVLGMNFDAPFFKTHALGFWIALVGMGVLCIGSLLVGRWRRWY</sequence>
<dbReference type="Pfam" id="PF01544">
    <property type="entry name" value="CorA"/>
    <property type="match status" value="1"/>
</dbReference>
<gene>
    <name evidence="9" type="ORF">RDV84_04670</name>
</gene>
<evidence type="ECO:0000313" key="9">
    <source>
        <dbReference type="EMBL" id="WMT04146.1"/>
    </source>
</evidence>
<keyword evidence="4" id="KW-1003">Cell membrane</keyword>
<evidence type="ECO:0000256" key="1">
    <source>
        <dbReference type="ARBA" id="ARBA00004651"/>
    </source>
</evidence>
<dbReference type="InterPro" id="IPR045861">
    <property type="entry name" value="CorA_cytoplasmic_dom"/>
</dbReference>
<dbReference type="Proteomes" id="UP001229313">
    <property type="component" value="Chromosome"/>
</dbReference>
<evidence type="ECO:0000256" key="7">
    <source>
        <dbReference type="ARBA" id="ARBA00023136"/>
    </source>
</evidence>
<feature type="transmembrane region" description="Helical" evidence="8">
    <location>
        <begin position="307"/>
        <end position="327"/>
    </location>
</feature>
<keyword evidence="10" id="KW-1185">Reference proteome</keyword>
<accession>A0ABY9PAT6</accession>
<dbReference type="PANTHER" id="PTHR46494:SF1">
    <property type="entry name" value="CORA FAMILY METAL ION TRANSPORTER (EUROFUNG)"/>
    <property type="match status" value="1"/>
</dbReference>
<name>A0ABY9PAT6_9GAMM</name>
<keyword evidence="5 8" id="KW-0812">Transmembrane</keyword>
<evidence type="ECO:0000256" key="3">
    <source>
        <dbReference type="ARBA" id="ARBA00022448"/>
    </source>
</evidence>
<evidence type="ECO:0000256" key="2">
    <source>
        <dbReference type="ARBA" id="ARBA00009765"/>
    </source>
</evidence>
<evidence type="ECO:0000256" key="5">
    <source>
        <dbReference type="ARBA" id="ARBA00022692"/>
    </source>
</evidence>
<dbReference type="Gene3D" id="1.20.58.340">
    <property type="entry name" value="Magnesium transport protein CorA, transmembrane region"/>
    <property type="match status" value="2"/>
</dbReference>
<dbReference type="EMBL" id="CP133568">
    <property type="protein sequence ID" value="WMT04146.1"/>
    <property type="molecule type" value="Genomic_DNA"/>
</dbReference>
<protein>
    <submittedName>
        <fullName evidence="9">CorA family divalent cation transporter</fullName>
    </submittedName>
</protein>
<feature type="transmembrane region" description="Helical" evidence="8">
    <location>
        <begin position="275"/>
        <end position="295"/>
    </location>
</feature>
<proteinExistence type="inferred from homology"/>
<evidence type="ECO:0000256" key="8">
    <source>
        <dbReference type="SAM" id="Phobius"/>
    </source>
</evidence>
<keyword evidence="7 8" id="KW-0472">Membrane</keyword>
<dbReference type="InterPro" id="IPR045863">
    <property type="entry name" value="CorA_TM1_TM2"/>
</dbReference>
<comment type="subcellular location">
    <subcellularLocation>
        <location evidence="1">Cell membrane</location>
        <topology evidence="1">Multi-pass membrane protein</topology>
    </subcellularLocation>
</comment>
<dbReference type="InterPro" id="IPR002523">
    <property type="entry name" value="MgTranspt_CorA/ZnTranspt_ZntB"/>
</dbReference>
<keyword evidence="3" id="KW-0813">Transport</keyword>
<dbReference type="SUPFAM" id="SSF143865">
    <property type="entry name" value="CorA soluble domain-like"/>
    <property type="match status" value="1"/>
</dbReference>
<dbReference type="SUPFAM" id="SSF144083">
    <property type="entry name" value="Magnesium transport protein CorA, transmembrane region"/>
    <property type="match status" value="1"/>
</dbReference>
<organism evidence="9 10">
    <name type="scientific">Lysobacter yananisis</name>
    <dbReference type="NCBI Taxonomy" id="1003114"/>
    <lineage>
        <taxon>Bacteria</taxon>
        <taxon>Pseudomonadati</taxon>
        <taxon>Pseudomonadota</taxon>
        <taxon>Gammaproteobacteria</taxon>
        <taxon>Lysobacterales</taxon>
        <taxon>Lysobacteraceae</taxon>
        <taxon>Lysobacter</taxon>
    </lineage>
</organism>
<evidence type="ECO:0000313" key="10">
    <source>
        <dbReference type="Proteomes" id="UP001229313"/>
    </source>
</evidence>
<comment type="similarity">
    <text evidence="2">Belongs to the CorA metal ion transporter (MIT) (TC 1.A.35) family.</text>
</comment>
<dbReference type="Gene3D" id="3.30.460.20">
    <property type="entry name" value="CorA soluble domain-like"/>
    <property type="match status" value="1"/>
</dbReference>
<keyword evidence="6 8" id="KW-1133">Transmembrane helix</keyword>
<evidence type="ECO:0000256" key="4">
    <source>
        <dbReference type="ARBA" id="ARBA00022475"/>
    </source>
</evidence>
<dbReference type="PANTHER" id="PTHR46494">
    <property type="entry name" value="CORA FAMILY METAL ION TRANSPORTER (EUROFUNG)"/>
    <property type="match status" value="1"/>
</dbReference>
<dbReference type="RefSeq" id="WP_309152638.1">
    <property type="nucleotide sequence ID" value="NZ_CP133568.1"/>
</dbReference>
<evidence type="ECO:0000256" key="6">
    <source>
        <dbReference type="ARBA" id="ARBA00022989"/>
    </source>
</evidence>